<dbReference type="Proteomes" id="UP000199011">
    <property type="component" value="Unassembled WGS sequence"/>
</dbReference>
<dbReference type="AlphaFoldDB" id="A0A1I4Y7R0"/>
<evidence type="ECO:0000313" key="2">
    <source>
        <dbReference type="Proteomes" id="UP000199011"/>
    </source>
</evidence>
<gene>
    <name evidence="1" type="ORF">SAMN05421579_10153</name>
</gene>
<organism evidence="1 2">
    <name type="scientific">Xenorhabdus japonica</name>
    <dbReference type="NCBI Taxonomy" id="53341"/>
    <lineage>
        <taxon>Bacteria</taxon>
        <taxon>Pseudomonadati</taxon>
        <taxon>Pseudomonadota</taxon>
        <taxon>Gammaproteobacteria</taxon>
        <taxon>Enterobacterales</taxon>
        <taxon>Morganellaceae</taxon>
        <taxon>Xenorhabdus</taxon>
    </lineage>
</organism>
<protein>
    <submittedName>
        <fullName evidence="1">Uncharacterized protein</fullName>
    </submittedName>
</protein>
<evidence type="ECO:0000313" key="1">
    <source>
        <dbReference type="EMBL" id="SFN34035.1"/>
    </source>
</evidence>
<sequence>MIAHKPIQCVIGMNDLQVVNSISHKLNFFLVRSKGYLEQKTYPIR</sequence>
<keyword evidence="2" id="KW-1185">Reference proteome</keyword>
<name>A0A1I4Y7R0_9GAMM</name>
<reference evidence="2" key="1">
    <citation type="submission" date="2016-10" db="EMBL/GenBank/DDBJ databases">
        <authorList>
            <person name="Varghese N."/>
            <person name="Submissions S."/>
        </authorList>
    </citation>
    <scope>NUCLEOTIDE SEQUENCE [LARGE SCALE GENOMIC DNA]</scope>
    <source>
        <strain evidence="2">DSM 16522</strain>
    </source>
</reference>
<accession>A0A1I4Y7R0</accession>
<proteinExistence type="predicted"/>
<dbReference type="EMBL" id="FOVO01000001">
    <property type="protein sequence ID" value="SFN34035.1"/>
    <property type="molecule type" value="Genomic_DNA"/>
</dbReference>